<dbReference type="Gene3D" id="3.30.1150.10">
    <property type="match status" value="1"/>
</dbReference>
<proteinExistence type="predicted"/>
<name>A0ABS9VLA8_9SPHN</name>
<accession>A0ABS9VLA8</accession>
<dbReference type="RefSeq" id="WP_241446594.1">
    <property type="nucleotide sequence ID" value="NZ_JAKZHW010000001.1"/>
</dbReference>
<dbReference type="Proteomes" id="UP001203058">
    <property type="component" value="Unassembled WGS sequence"/>
</dbReference>
<gene>
    <name evidence="2" type="ORF">LZ016_06510</name>
</gene>
<evidence type="ECO:0000313" key="3">
    <source>
        <dbReference type="Proteomes" id="UP001203058"/>
    </source>
</evidence>
<keyword evidence="3" id="KW-1185">Reference proteome</keyword>
<dbReference type="InterPro" id="IPR037682">
    <property type="entry name" value="TonB_C"/>
</dbReference>
<protein>
    <submittedName>
        <fullName evidence="2">Energy transducer TonB</fullName>
    </submittedName>
</protein>
<dbReference type="PROSITE" id="PS52015">
    <property type="entry name" value="TONB_CTD"/>
    <property type="match status" value="1"/>
</dbReference>
<reference evidence="2 3" key="1">
    <citation type="submission" date="2022-03" db="EMBL/GenBank/DDBJ databases">
        <authorList>
            <person name="Jo J.-H."/>
            <person name="Im W.-T."/>
        </authorList>
    </citation>
    <scope>NUCLEOTIDE SEQUENCE [LARGE SCALE GENOMIC DNA]</scope>
    <source>
        <strain evidence="2 3">SM33</strain>
    </source>
</reference>
<sequence length="269" mass="29413">MFSGAFALAAVIVSGTTTAEPETRQPTAKWVVDFDDAQCVAYRNCGTEQDPIYLALKAPPIGEVMQLIVMRKGSAIQPEEATVRVTMGENSPLKKTMLVFRSDKAQYRTYLVNLPKADFAPFRTSSSLTIKSGSFNYNFALSDAGPLLKLVDECVTDLKKYWNVSEPGEKSPRLKEGAKGDLRDVFSSADYPWDALRFNEEGVTHIVALIDEKGAVADCTLINTSGAASLDGQACAIVSERAKFQPAIDLEGKPARDGLSQRIVWRMAF</sequence>
<dbReference type="SUPFAM" id="SSF74653">
    <property type="entry name" value="TolA/TonB C-terminal domain"/>
    <property type="match status" value="1"/>
</dbReference>
<comment type="caution">
    <text evidence="2">The sequence shown here is derived from an EMBL/GenBank/DDBJ whole genome shotgun (WGS) entry which is preliminary data.</text>
</comment>
<dbReference type="Pfam" id="PF03544">
    <property type="entry name" value="TonB_C"/>
    <property type="match status" value="1"/>
</dbReference>
<dbReference type="EMBL" id="JAKZHW010000001">
    <property type="protein sequence ID" value="MCH8615751.1"/>
    <property type="molecule type" value="Genomic_DNA"/>
</dbReference>
<organism evidence="2 3">
    <name type="scientific">Sphingomonas telluris</name>
    <dbReference type="NCBI Taxonomy" id="2907998"/>
    <lineage>
        <taxon>Bacteria</taxon>
        <taxon>Pseudomonadati</taxon>
        <taxon>Pseudomonadota</taxon>
        <taxon>Alphaproteobacteria</taxon>
        <taxon>Sphingomonadales</taxon>
        <taxon>Sphingomonadaceae</taxon>
        <taxon>Sphingomonas</taxon>
    </lineage>
</organism>
<evidence type="ECO:0000313" key="2">
    <source>
        <dbReference type="EMBL" id="MCH8615751.1"/>
    </source>
</evidence>
<evidence type="ECO:0000259" key="1">
    <source>
        <dbReference type="PROSITE" id="PS52015"/>
    </source>
</evidence>
<feature type="domain" description="TonB C-terminal" evidence="1">
    <location>
        <begin position="176"/>
        <end position="269"/>
    </location>
</feature>